<dbReference type="RefSeq" id="WP_091230562.1">
    <property type="nucleotide sequence ID" value="NZ_FNBG01000013.1"/>
</dbReference>
<evidence type="ECO:0000313" key="3">
    <source>
        <dbReference type="Proteomes" id="UP000198972"/>
    </source>
</evidence>
<proteinExistence type="predicted"/>
<dbReference type="STRING" id="670482.SAMN04488542_11338"/>
<evidence type="ECO:0000313" key="2">
    <source>
        <dbReference type="EMBL" id="SDF58635.1"/>
    </source>
</evidence>
<feature type="compositionally biased region" description="Basic and acidic residues" evidence="1">
    <location>
        <begin position="1"/>
        <end position="10"/>
    </location>
</feature>
<keyword evidence="3" id="KW-1185">Reference proteome</keyword>
<accession>A0A1G7MA75</accession>
<gene>
    <name evidence="2" type="ORF">SAMN04488542_11338</name>
</gene>
<name>A0A1G7MA75_9BACL</name>
<organism evidence="2 3">
    <name type="scientific">Fontibacillus panacisegetis</name>
    <dbReference type="NCBI Taxonomy" id="670482"/>
    <lineage>
        <taxon>Bacteria</taxon>
        <taxon>Bacillati</taxon>
        <taxon>Bacillota</taxon>
        <taxon>Bacilli</taxon>
        <taxon>Bacillales</taxon>
        <taxon>Paenibacillaceae</taxon>
        <taxon>Fontibacillus</taxon>
    </lineage>
</organism>
<reference evidence="2 3" key="1">
    <citation type="submission" date="2016-10" db="EMBL/GenBank/DDBJ databases">
        <authorList>
            <person name="de Groot N.N."/>
        </authorList>
    </citation>
    <scope>NUCLEOTIDE SEQUENCE [LARGE SCALE GENOMIC DNA]</scope>
    <source>
        <strain evidence="2 3">DSM 28129</strain>
    </source>
</reference>
<sequence>MGNNREEQEHSQNGGGCGCGSNGQPNGSGGSRGEGRSGRLSMVKNHKTGGMDVPNEFISGTDKYRG</sequence>
<feature type="compositionally biased region" description="Gly residues" evidence="1">
    <location>
        <begin position="13"/>
        <end position="32"/>
    </location>
</feature>
<dbReference type="EMBL" id="FNBG01000013">
    <property type="protein sequence ID" value="SDF58635.1"/>
    <property type="molecule type" value="Genomic_DNA"/>
</dbReference>
<protein>
    <submittedName>
        <fullName evidence="2">Uncharacterized protein</fullName>
    </submittedName>
</protein>
<feature type="region of interest" description="Disordered" evidence="1">
    <location>
        <begin position="1"/>
        <end position="66"/>
    </location>
</feature>
<dbReference type="AlphaFoldDB" id="A0A1G7MA75"/>
<dbReference type="Proteomes" id="UP000198972">
    <property type="component" value="Unassembled WGS sequence"/>
</dbReference>
<evidence type="ECO:0000256" key="1">
    <source>
        <dbReference type="SAM" id="MobiDB-lite"/>
    </source>
</evidence>